<accession>A0ABN0QXX3</accession>
<dbReference type="EMBL" id="JAOL01000120">
    <property type="protein sequence ID" value="EUA89581.1"/>
    <property type="molecule type" value="Genomic_DNA"/>
</dbReference>
<comment type="caution">
    <text evidence="1">The sequence shown here is derived from an EMBL/GenBank/DDBJ whole genome shotgun (WGS) entry which is preliminary data.</text>
</comment>
<dbReference type="Proteomes" id="UP000020681">
    <property type="component" value="Unassembled WGS sequence"/>
</dbReference>
<reference evidence="1 2" key="1">
    <citation type="submission" date="2014-01" db="EMBL/GenBank/DDBJ databases">
        <authorList>
            <person name="Dobos K."/>
            <person name="Lenaerts A."/>
            <person name="Ordway D."/>
            <person name="DeGroote M.A."/>
            <person name="Parker T."/>
            <person name="Sizemore C."/>
            <person name="Tallon L.J."/>
            <person name="Sadzewicz L.K."/>
            <person name="Sengamalay N."/>
            <person name="Fraser C.M."/>
            <person name="Hine E."/>
            <person name="Shefchek K.A."/>
            <person name="Das S.P."/>
            <person name="Tettelin H."/>
        </authorList>
    </citation>
    <scope>NUCLEOTIDE SEQUENCE [LARGE SCALE GENOMIC DNA]</scope>
    <source>
        <strain evidence="1 2">Harvey</strain>
    </source>
</reference>
<evidence type="ECO:0000313" key="1">
    <source>
        <dbReference type="EMBL" id="EUA89581.1"/>
    </source>
</evidence>
<keyword evidence="1" id="KW-0472">Membrane</keyword>
<gene>
    <name evidence="1" type="ORF">I551_4081</name>
</gene>
<evidence type="ECO:0000313" key="2">
    <source>
        <dbReference type="Proteomes" id="UP000020681"/>
    </source>
</evidence>
<keyword evidence="1" id="KW-0812">Transmembrane</keyword>
<organism evidence="1 2">
    <name type="scientific">Mycobacterium ulcerans str. Harvey</name>
    <dbReference type="NCBI Taxonomy" id="1299332"/>
    <lineage>
        <taxon>Bacteria</taxon>
        <taxon>Bacillati</taxon>
        <taxon>Actinomycetota</taxon>
        <taxon>Actinomycetes</taxon>
        <taxon>Mycobacteriales</taxon>
        <taxon>Mycobacteriaceae</taxon>
        <taxon>Mycobacterium</taxon>
        <taxon>Mycobacterium ulcerans group</taxon>
    </lineage>
</organism>
<name>A0ABN0QXX3_MYCUL</name>
<keyword evidence="2" id="KW-1185">Reference proteome</keyword>
<protein>
    <submittedName>
        <fullName evidence="1">Conserved transmembrane transport domain protein</fullName>
    </submittedName>
</protein>
<proteinExistence type="predicted"/>
<sequence length="43" mass="4793">MIRPDTSAVGLLEFHQIDAAREAGRAAARESMPQIMALLNQRR</sequence>